<organism evidence="3 4">
    <name type="scientific">Paenibacillus tianmuensis</name>
    <dbReference type="NCBI Taxonomy" id="624147"/>
    <lineage>
        <taxon>Bacteria</taxon>
        <taxon>Bacillati</taxon>
        <taxon>Bacillota</taxon>
        <taxon>Bacilli</taxon>
        <taxon>Bacillales</taxon>
        <taxon>Paenibacillaceae</taxon>
        <taxon>Paenibacillus</taxon>
    </lineage>
</organism>
<evidence type="ECO:0000259" key="2">
    <source>
        <dbReference type="Pfam" id="PF14028"/>
    </source>
</evidence>
<dbReference type="OrthoDB" id="1273722at2"/>
<evidence type="ECO:0000313" key="4">
    <source>
        <dbReference type="Proteomes" id="UP000198601"/>
    </source>
</evidence>
<dbReference type="AlphaFoldDB" id="A0A1G4R6U2"/>
<gene>
    <name evidence="3" type="ORF">SAMN04487970_1012116</name>
</gene>
<feature type="domain" description="Lantibiotic dehydratase N-terminal" evidence="1">
    <location>
        <begin position="66"/>
        <end position="722"/>
    </location>
</feature>
<sequence>MSVQMAPPQPTPAHAHPSVFQALDFFILRMPLLPVELLQSLSIDLNEDEALSRKLWFEKLAAYAELPVIREAIAISSLPLLQALPNLTNQEHPRKQDQAVKGFLRYLLRMTSRPTPFGLFSGVTYGNFGERYAFGLQPVAAHTKRARPDMEWLLKVLSDLESRFDIIKQLKVSLNALAYPAGSRLYLPYLTKYGVKTKSNAASAMESSSVRLTPAVKQVMELTRQPIPFCELALKLHSQFSDTSLEQINQFLWQLVQQEIIISDLRPPLMTASPLDYVLRRLADVTGVEDERAKLETAAALIASYNRTEIGQGEPLYHKLTGHMKSVAETDNLLQVDLALSMETLTLPKSVAQEVERVAEVLWRISGERLGSSHLESYRADFMEKYGTYREVPLLELLDADIGLGAPAGYEFPRSRRKEDSFPSFAQQRKKWLLTQWVMTCLQQGLQELELTDDMVMQLEPMPMEEKHAPRSLELYFGLAARSGQAVEEGDFHLIAGGTTGSYGAGKAVGRFVDLFDSSFVDKLKQIDQLEQKLHPEAILAELVYFPGDGRAANVALSTNIREYEINIGTNSATDPEHTIPLSDLVVGMSSSGFYLRSLAKNRRVIPATNHMLNTSNSPNVYRFLRELSLENQRNIEFFEWGELRTLPFLPRLRYSKTIIAAACWKFNGDLPPFRENMTEPQWRQAFEAYRKQWNLPRFVYLTQADNRLLLDLDHPLHRDELYRDYSKLQPGGQIVLTETGFAFEQLPESAAGHYVTEFVFPLVKRDLPQASLQPDLGGALASSPNRLAERLKMPGSEWLYLKWYGADQRADAFIGGPLREFCRQAEEQGWAAGSFFMRYADPDPHLRWRFCGHPEQLHTALLPQLYRFTRQCVEDGLLSRLVIDTYDPEIERYGGQTLIGVAEQLFCLDSRVVAEWIHARQSGHISLNPHLLAVISVIDIMERFGLSFFEQFEWLNTIVQHKDHLELFRQHRPFLIKFGDAREDFAQLRQLPEGAAILPMLQARGEAIARYTEGIRTCQAEGTLTNTPEDLMQSVIHMHLNRLFGIQREEEQKVLTLARHTLYSLQHVRRNQS</sequence>
<reference evidence="4" key="1">
    <citation type="submission" date="2016-10" db="EMBL/GenBank/DDBJ databases">
        <authorList>
            <person name="Varghese N."/>
            <person name="Submissions S."/>
        </authorList>
    </citation>
    <scope>NUCLEOTIDE SEQUENCE [LARGE SCALE GENOMIC DNA]</scope>
    <source>
        <strain evidence="4">CGMCC 1.8946</strain>
    </source>
</reference>
<dbReference type="Proteomes" id="UP000198601">
    <property type="component" value="Unassembled WGS sequence"/>
</dbReference>
<dbReference type="STRING" id="624147.SAMN04487970_1012116"/>
<feature type="domain" description="Thiopeptide-type bacteriocin biosynthesis" evidence="2">
    <location>
        <begin position="799"/>
        <end position="1062"/>
    </location>
</feature>
<keyword evidence="4" id="KW-1185">Reference proteome</keyword>
<dbReference type="Pfam" id="PF14028">
    <property type="entry name" value="Lant_dehydr_C"/>
    <property type="match status" value="1"/>
</dbReference>
<dbReference type="InterPro" id="IPR006827">
    <property type="entry name" value="Lant_deHydtase_N"/>
</dbReference>
<accession>A0A1G4R6U2</accession>
<dbReference type="Pfam" id="PF04738">
    <property type="entry name" value="Lant_dehydr_N"/>
    <property type="match status" value="1"/>
</dbReference>
<protein>
    <submittedName>
        <fullName evidence="3">Thiopeptide-type bacteriocin biosynthesis domain-containing protein</fullName>
    </submittedName>
</protein>
<proteinExistence type="predicted"/>
<evidence type="ECO:0000313" key="3">
    <source>
        <dbReference type="EMBL" id="SCW52550.1"/>
    </source>
</evidence>
<dbReference type="EMBL" id="FMTT01000012">
    <property type="protein sequence ID" value="SCW52550.1"/>
    <property type="molecule type" value="Genomic_DNA"/>
</dbReference>
<dbReference type="NCBIfam" id="TIGR03891">
    <property type="entry name" value="thiopep_ocin"/>
    <property type="match status" value="1"/>
</dbReference>
<evidence type="ECO:0000259" key="1">
    <source>
        <dbReference type="Pfam" id="PF04738"/>
    </source>
</evidence>
<name>A0A1G4R6U2_9BACL</name>
<dbReference type="InterPro" id="IPR023809">
    <property type="entry name" value="Thiopep_bacteriocin_synth_dom"/>
</dbReference>